<dbReference type="SUPFAM" id="SSF51735">
    <property type="entry name" value="NAD(P)-binding Rossmann-fold domains"/>
    <property type="match status" value="1"/>
</dbReference>
<evidence type="ECO:0000256" key="2">
    <source>
        <dbReference type="ARBA" id="ARBA00023002"/>
    </source>
</evidence>
<keyword evidence="2" id="KW-0560">Oxidoreductase</keyword>
<dbReference type="SMART" id="SM00822">
    <property type="entry name" value="PKS_KR"/>
    <property type="match status" value="1"/>
</dbReference>
<evidence type="ECO:0000256" key="1">
    <source>
        <dbReference type="ARBA" id="ARBA00006484"/>
    </source>
</evidence>
<keyword evidence="6" id="KW-1185">Reference proteome</keyword>
<dbReference type="InterPro" id="IPR036291">
    <property type="entry name" value="NAD(P)-bd_dom_sf"/>
</dbReference>
<comment type="caution">
    <text evidence="5">The sequence shown here is derived from an EMBL/GenBank/DDBJ whole genome shotgun (WGS) entry which is preliminary data.</text>
</comment>
<dbReference type="PANTHER" id="PTHR43669">
    <property type="entry name" value="5-KETO-D-GLUCONATE 5-REDUCTASE"/>
    <property type="match status" value="1"/>
</dbReference>
<protein>
    <submittedName>
        <fullName evidence="5">SDR family NAD(P)-dependent oxidoreductase</fullName>
    </submittedName>
</protein>
<dbReference type="PRINTS" id="PR00080">
    <property type="entry name" value="SDRFAMILY"/>
</dbReference>
<dbReference type="Gene3D" id="3.40.50.720">
    <property type="entry name" value="NAD(P)-binding Rossmann-like Domain"/>
    <property type="match status" value="1"/>
</dbReference>
<dbReference type="InterPro" id="IPR002347">
    <property type="entry name" value="SDR_fam"/>
</dbReference>
<dbReference type="PROSITE" id="PS00061">
    <property type="entry name" value="ADH_SHORT"/>
    <property type="match status" value="1"/>
</dbReference>
<dbReference type="RefSeq" id="WP_197160863.1">
    <property type="nucleotide sequence ID" value="NZ_JADZGI010000001.1"/>
</dbReference>
<dbReference type="InterPro" id="IPR057326">
    <property type="entry name" value="KR_dom"/>
</dbReference>
<reference evidence="5" key="1">
    <citation type="submission" date="2020-11" db="EMBL/GenBank/DDBJ databases">
        <title>Novosphingobium aureum sp. nov., a marine bacterium isolated from sediment of a salt flat.</title>
        <authorList>
            <person name="Yoo Y."/>
            <person name="Kim J.-J."/>
        </authorList>
    </citation>
    <scope>NUCLEOTIDE SEQUENCE</scope>
    <source>
        <strain evidence="5">YJ-S2-02</strain>
    </source>
</reference>
<dbReference type="PANTHER" id="PTHR43669:SF3">
    <property type="entry name" value="ALCOHOL DEHYDROGENASE, PUTATIVE (AFU_ORTHOLOGUE AFUA_3G03445)-RELATED"/>
    <property type="match status" value="1"/>
</dbReference>
<dbReference type="Proteomes" id="UP000617634">
    <property type="component" value="Unassembled WGS sequence"/>
</dbReference>
<dbReference type="PRINTS" id="PR00081">
    <property type="entry name" value="GDHRDH"/>
</dbReference>
<organism evidence="5 6">
    <name type="scientific">Novosphingobium aureum</name>
    <dbReference type="NCBI Taxonomy" id="2792964"/>
    <lineage>
        <taxon>Bacteria</taxon>
        <taxon>Pseudomonadati</taxon>
        <taxon>Pseudomonadota</taxon>
        <taxon>Alphaproteobacteria</taxon>
        <taxon>Sphingomonadales</taxon>
        <taxon>Sphingomonadaceae</taxon>
        <taxon>Novosphingobium</taxon>
    </lineage>
</organism>
<gene>
    <name evidence="5" type="ORF">I5E68_03625</name>
</gene>
<proteinExistence type="inferred from homology"/>
<dbReference type="InterPro" id="IPR020904">
    <property type="entry name" value="Sc_DH/Rdtase_CS"/>
</dbReference>
<name>A0A931MJP8_9SPHN</name>
<dbReference type="Pfam" id="PF00106">
    <property type="entry name" value="adh_short"/>
    <property type="match status" value="1"/>
</dbReference>
<dbReference type="CDD" id="cd05233">
    <property type="entry name" value="SDR_c"/>
    <property type="match status" value="1"/>
</dbReference>
<dbReference type="FunFam" id="3.40.50.720:FF:000084">
    <property type="entry name" value="Short-chain dehydrogenase reductase"/>
    <property type="match status" value="1"/>
</dbReference>
<dbReference type="AlphaFoldDB" id="A0A931MJP8"/>
<dbReference type="EMBL" id="JADZGI010000001">
    <property type="protein sequence ID" value="MBH0112042.1"/>
    <property type="molecule type" value="Genomic_DNA"/>
</dbReference>
<feature type="domain" description="Ketoreductase" evidence="4">
    <location>
        <begin position="10"/>
        <end position="197"/>
    </location>
</feature>
<dbReference type="GO" id="GO:0016491">
    <property type="term" value="F:oxidoreductase activity"/>
    <property type="evidence" value="ECO:0007669"/>
    <property type="project" value="UniProtKB-KW"/>
</dbReference>
<evidence type="ECO:0000259" key="4">
    <source>
        <dbReference type="SMART" id="SM00822"/>
    </source>
</evidence>
<accession>A0A931MJP8</accession>
<comment type="similarity">
    <text evidence="1 3">Belongs to the short-chain dehydrogenases/reductases (SDR) family.</text>
</comment>
<sequence>MHQERGLAGRTMMITGGSSGLGAHVARVAAKCGARVALVARREAALHELVAQIGEAGGEAMAVPGDVADEEQMLGAFDQIEARWGTVNAVLVNAGINRSGRALDLAMADFDAVFATNVRGAFITAREAARRMVAAGCAPEGRIVLISSITAQTQDNGLVAYSAAKAAVSHLGRLLAKEWVRTGPNVNVVSPGYFESELAGDWFETEAGQRKVAAMPRRRLMDEAALDATLLHLLGDASAPITGADIRIDDGQTL</sequence>
<evidence type="ECO:0000313" key="5">
    <source>
        <dbReference type="EMBL" id="MBH0112042.1"/>
    </source>
</evidence>
<evidence type="ECO:0000313" key="6">
    <source>
        <dbReference type="Proteomes" id="UP000617634"/>
    </source>
</evidence>
<evidence type="ECO:0000256" key="3">
    <source>
        <dbReference type="RuleBase" id="RU000363"/>
    </source>
</evidence>